<evidence type="ECO:0000256" key="2">
    <source>
        <dbReference type="SAM" id="MobiDB-lite"/>
    </source>
</evidence>
<proteinExistence type="predicted"/>
<protein>
    <submittedName>
        <fullName evidence="3">Uncharacterized protein</fullName>
    </submittedName>
</protein>
<feature type="region of interest" description="Disordered" evidence="2">
    <location>
        <begin position="13"/>
        <end position="32"/>
    </location>
</feature>
<organism evidence="3 4">
    <name type="scientific">Chiloscyllium punctatum</name>
    <name type="common">Brownbanded bambooshark</name>
    <name type="synonym">Hemiscyllium punctatum</name>
    <dbReference type="NCBI Taxonomy" id="137246"/>
    <lineage>
        <taxon>Eukaryota</taxon>
        <taxon>Metazoa</taxon>
        <taxon>Chordata</taxon>
        <taxon>Craniata</taxon>
        <taxon>Vertebrata</taxon>
        <taxon>Chondrichthyes</taxon>
        <taxon>Elasmobranchii</taxon>
        <taxon>Galeomorphii</taxon>
        <taxon>Galeoidea</taxon>
        <taxon>Orectolobiformes</taxon>
        <taxon>Hemiscylliidae</taxon>
        <taxon>Chiloscyllium</taxon>
    </lineage>
</organism>
<dbReference type="EMBL" id="BEZZ01000164">
    <property type="protein sequence ID" value="GCC27441.1"/>
    <property type="molecule type" value="Genomic_DNA"/>
</dbReference>
<gene>
    <name evidence="3" type="ORF">chiPu_0005865</name>
</gene>
<keyword evidence="4" id="KW-1185">Reference proteome</keyword>
<feature type="coiled-coil region" evidence="1">
    <location>
        <begin position="150"/>
        <end position="184"/>
    </location>
</feature>
<keyword evidence="1" id="KW-0175">Coiled coil</keyword>
<feature type="compositionally biased region" description="Basic and acidic residues" evidence="2">
    <location>
        <begin position="13"/>
        <end position="26"/>
    </location>
</feature>
<evidence type="ECO:0000313" key="3">
    <source>
        <dbReference type="EMBL" id="GCC27441.1"/>
    </source>
</evidence>
<dbReference type="Proteomes" id="UP000287033">
    <property type="component" value="Unassembled WGS sequence"/>
</dbReference>
<feature type="region of interest" description="Disordered" evidence="2">
    <location>
        <begin position="98"/>
        <end position="117"/>
    </location>
</feature>
<sequence length="232" mass="26892">MMEKYDKVWEELQKQGKVPNDEERKKLSPFLGKAEEQAKLEVEEHMKGKKGSILVRRKWMKEGKEKEERRIHLHNMTLACVAVETLQKRMGGTTKTELAKETEKAGPSAPLYPKLPGVQPPPPYPVTQMPLMYVQEGVLDVQEVGTREYNVAKERLAEAVEENIRKVEKLRLEVDQRVNEVEEANGVIMTHAEIKNSQNRGDFHQCKSQMLIRHRIVLRVKRGEDYMTQVSY</sequence>
<name>A0A401SAK6_CHIPU</name>
<accession>A0A401SAK6</accession>
<dbReference type="AlphaFoldDB" id="A0A401SAK6"/>
<evidence type="ECO:0000256" key="1">
    <source>
        <dbReference type="SAM" id="Coils"/>
    </source>
</evidence>
<reference evidence="3 4" key="1">
    <citation type="journal article" date="2018" name="Nat. Ecol. Evol.">
        <title>Shark genomes provide insights into elasmobranch evolution and the origin of vertebrates.</title>
        <authorList>
            <person name="Hara Y"/>
            <person name="Yamaguchi K"/>
            <person name="Onimaru K"/>
            <person name="Kadota M"/>
            <person name="Koyanagi M"/>
            <person name="Keeley SD"/>
            <person name="Tatsumi K"/>
            <person name="Tanaka K"/>
            <person name="Motone F"/>
            <person name="Kageyama Y"/>
            <person name="Nozu R"/>
            <person name="Adachi N"/>
            <person name="Nishimura O"/>
            <person name="Nakagawa R"/>
            <person name="Tanegashima C"/>
            <person name="Kiyatake I"/>
            <person name="Matsumoto R"/>
            <person name="Murakumo K"/>
            <person name="Nishida K"/>
            <person name="Terakita A"/>
            <person name="Kuratani S"/>
            <person name="Sato K"/>
            <person name="Hyodo S Kuraku.S."/>
        </authorList>
    </citation>
    <scope>NUCLEOTIDE SEQUENCE [LARGE SCALE GENOMIC DNA]</scope>
</reference>
<comment type="caution">
    <text evidence="3">The sequence shown here is derived from an EMBL/GenBank/DDBJ whole genome shotgun (WGS) entry which is preliminary data.</text>
</comment>
<evidence type="ECO:0000313" key="4">
    <source>
        <dbReference type="Proteomes" id="UP000287033"/>
    </source>
</evidence>